<dbReference type="PANTHER" id="PTHR38459:SF1">
    <property type="entry name" value="PROPHAGE BACTOPRENOL-LINKED GLUCOSE TRANSLOCASE HOMOLOG"/>
    <property type="match status" value="1"/>
</dbReference>
<dbReference type="EMBL" id="BJUW01000005">
    <property type="protein sequence ID" value="GEK86239.1"/>
    <property type="molecule type" value="Genomic_DNA"/>
</dbReference>
<comment type="similarity">
    <text evidence="2">Belongs to the GtrA family.</text>
</comment>
<accession>A0A511ADM9</accession>
<evidence type="ECO:0000256" key="2">
    <source>
        <dbReference type="ARBA" id="ARBA00009399"/>
    </source>
</evidence>
<protein>
    <recommendedName>
        <fullName evidence="7">GtrA/DPMS transmembrane domain-containing protein</fullName>
    </recommendedName>
</protein>
<evidence type="ECO:0000313" key="9">
    <source>
        <dbReference type="Proteomes" id="UP000321225"/>
    </source>
</evidence>
<evidence type="ECO:0000259" key="7">
    <source>
        <dbReference type="Pfam" id="PF04138"/>
    </source>
</evidence>
<feature type="transmembrane region" description="Helical" evidence="6">
    <location>
        <begin position="113"/>
        <end position="135"/>
    </location>
</feature>
<keyword evidence="5 6" id="KW-0472">Membrane</keyword>
<keyword evidence="9" id="KW-1185">Reference proteome</keyword>
<evidence type="ECO:0000256" key="5">
    <source>
        <dbReference type="ARBA" id="ARBA00023136"/>
    </source>
</evidence>
<comment type="caution">
    <text evidence="8">The sequence shown here is derived from an EMBL/GenBank/DDBJ whole genome shotgun (WGS) entry which is preliminary data.</text>
</comment>
<dbReference type="Proteomes" id="UP000321225">
    <property type="component" value="Unassembled WGS sequence"/>
</dbReference>
<keyword evidence="4 6" id="KW-1133">Transmembrane helix</keyword>
<comment type="subcellular location">
    <subcellularLocation>
        <location evidence="1">Membrane</location>
        <topology evidence="1">Multi-pass membrane protein</topology>
    </subcellularLocation>
</comment>
<dbReference type="InterPro" id="IPR051401">
    <property type="entry name" value="GtrA_CellWall_Glycosyl"/>
</dbReference>
<dbReference type="Pfam" id="PF04138">
    <property type="entry name" value="GtrA_DPMS_TM"/>
    <property type="match status" value="1"/>
</dbReference>
<sequence>MKIPARLRRLAGVGSRFLIVGAISTVIEIAAFNLFVFVFDWDPVVSKIAASLVALVNAYIGNREWAFRHRDRRGRVSELALFLATNGICTLLGAGLVWLGVEALEAIVGHATGAFALNVVNLISIVIVVLFRFVLYHKVVFRTSGSSTSEPPAA</sequence>
<dbReference type="GO" id="GO:0000271">
    <property type="term" value="P:polysaccharide biosynthetic process"/>
    <property type="evidence" value="ECO:0007669"/>
    <property type="project" value="InterPro"/>
</dbReference>
<feature type="transmembrane region" description="Helical" evidence="6">
    <location>
        <begin position="80"/>
        <end position="101"/>
    </location>
</feature>
<evidence type="ECO:0000256" key="4">
    <source>
        <dbReference type="ARBA" id="ARBA00022989"/>
    </source>
</evidence>
<dbReference type="InterPro" id="IPR007267">
    <property type="entry name" value="GtrA_DPMS_TM"/>
</dbReference>
<dbReference type="RefSeq" id="WP_147038865.1">
    <property type="nucleotide sequence ID" value="NZ_BJUW01000005.1"/>
</dbReference>
<dbReference type="PANTHER" id="PTHR38459">
    <property type="entry name" value="PROPHAGE BACTOPRENOL-LINKED GLUCOSE TRANSLOCASE HOMOLOG"/>
    <property type="match status" value="1"/>
</dbReference>
<evidence type="ECO:0000256" key="1">
    <source>
        <dbReference type="ARBA" id="ARBA00004141"/>
    </source>
</evidence>
<evidence type="ECO:0000256" key="6">
    <source>
        <dbReference type="SAM" id="Phobius"/>
    </source>
</evidence>
<evidence type="ECO:0000313" key="8">
    <source>
        <dbReference type="EMBL" id="GEK86239.1"/>
    </source>
</evidence>
<proteinExistence type="inferred from homology"/>
<dbReference type="OrthoDB" id="9807815at2"/>
<feature type="domain" description="GtrA/DPMS transmembrane" evidence="7">
    <location>
        <begin position="16"/>
        <end position="141"/>
    </location>
</feature>
<organism evidence="8 9">
    <name type="scientific">Microbacterium aerolatum</name>
    <dbReference type="NCBI Taxonomy" id="153731"/>
    <lineage>
        <taxon>Bacteria</taxon>
        <taxon>Bacillati</taxon>
        <taxon>Actinomycetota</taxon>
        <taxon>Actinomycetes</taxon>
        <taxon>Micrococcales</taxon>
        <taxon>Microbacteriaceae</taxon>
        <taxon>Microbacterium</taxon>
    </lineage>
</organism>
<reference evidence="8 9" key="1">
    <citation type="submission" date="2019-07" db="EMBL/GenBank/DDBJ databases">
        <title>Whole genome shotgun sequence of Microbacterium aerolatum NBRC 103071.</title>
        <authorList>
            <person name="Hosoyama A."/>
            <person name="Uohara A."/>
            <person name="Ohji S."/>
            <person name="Ichikawa N."/>
        </authorList>
    </citation>
    <scope>NUCLEOTIDE SEQUENCE [LARGE SCALE GENOMIC DNA]</scope>
    <source>
        <strain evidence="8 9">NBRC 103071</strain>
    </source>
</reference>
<name>A0A511ADM9_9MICO</name>
<feature type="transmembrane region" description="Helical" evidence="6">
    <location>
        <begin position="16"/>
        <end position="38"/>
    </location>
</feature>
<dbReference type="AlphaFoldDB" id="A0A511ADM9"/>
<feature type="transmembrane region" description="Helical" evidence="6">
    <location>
        <begin position="44"/>
        <end position="60"/>
    </location>
</feature>
<gene>
    <name evidence="8" type="ORF">MAE01_14150</name>
</gene>
<dbReference type="GO" id="GO:0005886">
    <property type="term" value="C:plasma membrane"/>
    <property type="evidence" value="ECO:0007669"/>
    <property type="project" value="TreeGrafter"/>
</dbReference>
<keyword evidence="3 6" id="KW-0812">Transmembrane</keyword>
<evidence type="ECO:0000256" key="3">
    <source>
        <dbReference type="ARBA" id="ARBA00022692"/>
    </source>
</evidence>